<dbReference type="Gene3D" id="3.40.50.2300">
    <property type="match status" value="1"/>
</dbReference>
<name>A0A1M7I661_9FIRM</name>
<protein>
    <submittedName>
        <fullName evidence="1">Uncharacterized protein</fullName>
    </submittedName>
</protein>
<dbReference type="EMBL" id="FRCP01000009">
    <property type="protein sequence ID" value="SHM36023.1"/>
    <property type="molecule type" value="Genomic_DNA"/>
</dbReference>
<dbReference type="STRING" id="1120996.SAMN02746066_01672"/>
<accession>A0A1M7I661</accession>
<evidence type="ECO:0000313" key="2">
    <source>
        <dbReference type="Proteomes" id="UP000184038"/>
    </source>
</evidence>
<dbReference type="Proteomes" id="UP000184038">
    <property type="component" value="Unassembled WGS sequence"/>
</dbReference>
<gene>
    <name evidence="1" type="ORF">SAMN02746066_01672</name>
</gene>
<dbReference type="AlphaFoldDB" id="A0A1M7I661"/>
<dbReference type="OrthoDB" id="2045734at2"/>
<sequence>MYTIGLIDDEESQLKAMRRTIKINAPRSVEYDFKSYSLSKESGKLVDEVFRDVMHDIVNEEIGCLIIDYKIMVRTTKIQGTEIFRKIKEVVPKFPIIILTEVVEESIEPDFIDADKVYRKRDFFKLEEEYSKDKVHNIFDSMRKYVSQRDSLKLTLFDLKEKLAKGNESDMIKEVLKVESEIADFLPSDQSQIDRVFDEGKVKKIVELIEKANNMLE</sequence>
<organism evidence="1 2">
    <name type="scientific">Anaerosporobacter mobilis DSM 15930</name>
    <dbReference type="NCBI Taxonomy" id="1120996"/>
    <lineage>
        <taxon>Bacteria</taxon>
        <taxon>Bacillati</taxon>
        <taxon>Bacillota</taxon>
        <taxon>Clostridia</taxon>
        <taxon>Lachnospirales</taxon>
        <taxon>Lachnospiraceae</taxon>
        <taxon>Anaerosporobacter</taxon>
    </lineage>
</organism>
<reference evidence="1 2" key="1">
    <citation type="submission" date="2016-11" db="EMBL/GenBank/DDBJ databases">
        <authorList>
            <person name="Jaros S."/>
            <person name="Januszkiewicz K."/>
            <person name="Wedrychowicz H."/>
        </authorList>
    </citation>
    <scope>NUCLEOTIDE SEQUENCE [LARGE SCALE GENOMIC DNA]</scope>
    <source>
        <strain evidence="1 2">DSM 15930</strain>
    </source>
</reference>
<keyword evidence="2" id="KW-1185">Reference proteome</keyword>
<evidence type="ECO:0000313" key="1">
    <source>
        <dbReference type="EMBL" id="SHM36023.1"/>
    </source>
</evidence>
<proteinExistence type="predicted"/>
<dbReference type="RefSeq" id="WP_073285916.1">
    <property type="nucleotide sequence ID" value="NZ_FRCP01000009.1"/>
</dbReference>